<gene>
    <name evidence="1" type="ORF">EJ377_22290</name>
</gene>
<dbReference type="AlphaFoldDB" id="A0A432DUH4"/>
<dbReference type="Proteomes" id="UP000276953">
    <property type="component" value="Unassembled WGS sequence"/>
</dbReference>
<sequence>MILGIWGNSACLTCKTESAYEEQAYTKAGVLQPVNSDWTLDFVATSEGFYSFTENRYIYQYRDHLGNVRVSFTRNSEGAPQITDTNNYYPFGLSHMGQDKGLLGGYLNYKFGGKELQETGMFDFGARFYMPDLEDGRDRSIGRTDEEILTV</sequence>
<protein>
    <submittedName>
        <fullName evidence="1">Uncharacterized protein</fullName>
    </submittedName>
</protein>
<comment type="caution">
    <text evidence="1">The sequence shown here is derived from an EMBL/GenBank/DDBJ whole genome shotgun (WGS) entry which is preliminary data.</text>
</comment>
<evidence type="ECO:0000313" key="1">
    <source>
        <dbReference type="EMBL" id="RTZ46709.1"/>
    </source>
</evidence>
<proteinExistence type="predicted"/>
<dbReference type="Gene3D" id="2.180.10.10">
    <property type="entry name" value="RHS repeat-associated core"/>
    <property type="match status" value="1"/>
</dbReference>
<reference evidence="1 2" key="1">
    <citation type="submission" date="2018-12" db="EMBL/GenBank/DDBJ databases">
        <title>Draft Genome Sequence of Chryseobacterium arthrosphaerae strain ED882-96 Isolated from the Blood of a Patient with Liver Cirrhosis in Taiwan.</title>
        <authorList>
            <person name="Lin J.-N."/>
            <person name="Lai C.-H."/>
            <person name="Yang C.-H."/>
            <person name="Huang Y.-H."/>
        </authorList>
    </citation>
    <scope>NUCLEOTIDE SEQUENCE [LARGE SCALE GENOMIC DNA]</scope>
    <source>
        <strain evidence="1 2">ED882-96</strain>
    </source>
</reference>
<accession>A0A432DUH4</accession>
<name>A0A432DUH4_9FLAO</name>
<organism evidence="1 2">
    <name type="scientific">Chryseobacterium arthrosphaerae</name>
    <dbReference type="NCBI Taxonomy" id="651561"/>
    <lineage>
        <taxon>Bacteria</taxon>
        <taxon>Pseudomonadati</taxon>
        <taxon>Bacteroidota</taxon>
        <taxon>Flavobacteriia</taxon>
        <taxon>Flavobacteriales</taxon>
        <taxon>Weeksellaceae</taxon>
        <taxon>Chryseobacterium group</taxon>
        <taxon>Chryseobacterium</taxon>
    </lineage>
</organism>
<evidence type="ECO:0000313" key="2">
    <source>
        <dbReference type="Proteomes" id="UP000276953"/>
    </source>
</evidence>
<dbReference type="EMBL" id="RYFC01000003">
    <property type="protein sequence ID" value="RTZ46709.1"/>
    <property type="molecule type" value="Genomic_DNA"/>
</dbReference>